<dbReference type="AlphaFoldDB" id="A0A0E3BLS9"/>
<organism evidence="1 2">
    <name type="scientific">Comamonas thiooxydans</name>
    <dbReference type="NCBI Taxonomy" id="363952"/>
    <lineage>
        <taxon>Bacteria</taxon>
        <taxon>Pseudomonadati</taxon>
        <taxon>Pseudomonadota</taxon>
        <taxon>Betaproteobacteria</taxon>
        <taxon>Burkholderiales</taxon>
        <taxon>Comamonadaceae</taxon>
        <taxon>Comamonas</taxon>
    </lineage>
</organism>
<reference evidence="1 2" key="1">
    <citation type="submission" date="2013-09" db="EMBL/GenBank/DDBJ databases">
        <title>High correlation between genotypes and phenotypes of environmental bacteria Comamonas testosteroni strains.</title>
        <authorList>
            <person name="Liu L."/>
            <person name="Zhu W."/>
            <person name="Xia X."/>
            <person name="Xu B."/>
            <person name="Luo M."/>
            <person name="Wang G."/>
        </authorList>
    </citation>
    <scope>NUCLEOTIDE SEQUENCE [LARGE SCALE GENOMIC DNA]</scope>
    <source>
        <strain evidence="1 2">JL14</strain>
    </source>
</reference>
<dbReference type="EMBL" id="AWTN01000085">
    <property type="protein sequence ID" value="KGG93070.1"/>
    <property type="molecule type" value="Genomic_DNA"/>
</dbReference>
<dbReference type="InterPro" id="IPR023137">
    <property type="entry name" value="BrxA_sf"/>
</dbReference>
<dbReference type="Gene3D" id="1.10.3540.10">
    <property type="entry name" value="uncharacterized protein from magnetospirillum magneticum domain"/>
    <property type="match status" value="1"/>
</dbReference>
<comment type="caution">
    <text evidence="1">The sequence shown here is derived from an EMBL/GenBank/DDBJ whole genome shotgun (WGS) entry which is preliminary data.</text>
</comment>
<accession>A0A0E3BLS9</accession>
<name>A0A0E3BLS9_9BURK</name>
<evidence type="ECO:0000313" key="2">
    <source>
        <dbReference type="Proteomes" id="UP000029567"/>
    </source>
</evidence>
<gene>
    <name evidence="1" type="ORF">P245_10910</name>
</gene>
<proteinExistence type="predicted"/>
<dbReference type="Pfam" id="PF08849">
    <property type="entry name" value="BrxA"/>
    <property type="match status" value="1"/>
</dbReference>
<sequence length="264" mass="29371">MIVADNAPYTTQLQAGLGLVNETKTLLDLWSPGMPANQLHQVALDSGRFPTVTARRLRNIVVECFAPRYLVAGGAPAAHLKRLSATISTADLTQLMLVFTSRANPILGDFVRHVYWARYAGGYSQITNDDARTFVERGIDDGKTIKRWSETTVRRVSAYLTGCCADYGMLERGLRSSRRILPFRISPVVAAYLAYELHFSGVGDNALLTHEDWRLFGLARQDVLEEIKRLSLKGLLIVQAAGDVIRISWKQQDMEALCDVLTQS</sequence>
<protein>
    <submittedName>
        <fullName evidence="1">Membrane protein</fullName>
    </submittedName>
</protein>
<evidence type="ECO:0000313" key="1">
    <source>
        <dbReference type="EMBL" id="KGG93070.1"/>
    </source>
</evidence>
<dbReference type="InterPro" id="IPR014948">
    <property type="entry name" value="BrxA"/>
</dbReference>
<dbReference type="Proteomes" id="UP000029567">
    <property type="component" value="Unassembled WGS sequence"/>
</dbReference>